<keyword evidence="1" id="KW-0812">Transmembrane</keyword>
<protein>
    <submittedName>
        <fullName evidence="2">Uncharacterized protein</fullName>
    </submittedName>
</protein>
<name>A0A2T4S8I5_9STAP</name>
<dbReference type="AlphaFoldDB" id="A0A2T4S8I5"/>
<organism evidence="2 3">
    <name type="scientific">Staphylococcus nepalensis</name>
    <dbReference type="NCBI Taxonomy" id="214473"/>
    <lineage>
        <taxon>Bacteria</taxon>
        <taxon>Bacillati</taxon>
        <taxon>Bacillota</taxon>
        <taxon>Bacilli</taxon>
        <taxon>Bacillales</taxon>
        <taxon>Staphylococcaceae</taxon>
        <taxon>Staphylococcus</taxon>
    </lineage>
</organism>
<evidence type="ECO:0000256" key="1">
    <source>
        <dbReference type="SAM" id="Phobius"/>
    </source>
</evidence>
<reference evidence="2 3" key="1">
    <citation type="journal article" date="2016" name="Front. Microbiol.">
        <title>Comprehensive Phylogenetic Analysis of Bovine Non-aureus Staphylococci Species Based on Whole-Genome Sequencing.</title>
        <authorList>
            <person name="Naushad S."/>
            <person name="Barkema H.W."/>
            <person name="Luby C."/>
            <person name="Condas L.A."/>
            <person name="Nobrega D.B."/>
            <person name="Carson D.A."/>
            <person name="De Buck J."/>
        </authorList>
    </citation>
    <scope>NUCLEOTIDE SEQUENCE [LARGE SCALE GENOMIC DNA]</scope>
    <source>
        <strain evidence="2 3">SNUC 4337</strain>
    </source>
</reference>
<keyword evidence="1" id="KW-1133">Transmembrane helix</keyword>
<accession>A0A2T4S8I5</accession>
<proteinExistence type="predicted"/>
<dbReference type="RefSeq" id="WP_107365503.1">
    <property type="nucleotide sequence ID" value="NZ_PZHR01000069.1"/>
</dbReference>
<feature type="transmembrane region" description="Helical" evidence="1">
    <location>
        <begin position="12"/>
        <end position="32"/>
    </location>
</feature>
<gene>
    <name evidence="2" type="ORF">BUZ61_10840</name>
</gene>
<dbReference type="EMBL" id="PZHR01000069">
    <property type="protein sequence ID" value="PTK58061.1"/>
    <property type="molecule type" value="Genomic_DNA"/>
</dbReference>
<evidence type="ECO:0000313" key="3">
    <source>
        <dbReference type="Proteomes" id="UP000240400"/>
    </source>
</evidence>
<sequence length="218" mass="25694">MSKFLNRDNSIKASTIVSFVLIFSMMFSLFIIKGSETQAKSDEQKKLEKLSWERKNEVNIDEIGKNQKGYTITMRPLQKDNKLVKPTSIKIYKKENDKLVDVTDKGKVSHYSDNYILWSYKHNDDKNVKSDLKKDLGNQVFFDVKYEKPVADNKTQEGQMVKKQIHELKNDVIEDKSKKNNTNLKEHKSLLKDNKSLLKDISKDEKKTHRYMHEIRYE</sequence>
<keyword evidence="1" id="KW-0472">Membrane</keyword>
<comment type="caution">
    <text evidence="2">The sequence shown here is derived from an EMBL/GenBank/DDBJ whole genome shotgun (WGS) entry which is preliminary data.</text>
</comment>
<dbReference type="Proteomes" id="UP000240400">
    <property type="component" value="Unassembled WGS sequence"/>
</dbReference>
<evidence type="ECO:0000313" key="2">
    <source>
        <dbReference type="EMBL" id="PTK58061.1"/>
    </source>
</evidence>